<dbReference type="PANTHER" id="PTHR24333:SF8">
    <property type="entry name" value="HOMEOBOX PROTEIN CEH-62"/>
    <property type="match status" value="1"/>
</dbReference>
<evidence type="ECO:0000256" key="4">
    <source>
        <dbReference type="ARBA" id="ARBA00023242"/>
    </source>
</evidence>
<dbReference type="InterPro" id="IPR020479">
    <property type="entry name" value="HD_metazoa"/>
</dbReference>
<protein>
    <recommendedName>
        <fullName evidence="8">Homeobox domain-containing protein</fullName>
    </recommendedName>
</protein>
<feature type="compositionally biased region" description="Polar residues" evidence="7">
    <location>
        <begin position="45"/>
        <end position="55"/>
    </location>
</feature>
<dbReference type="Pfam" id="PF00046">
    <property type="entry name" value="Homeodomain"/>
    <property type="match status" value="1"/>
</dbReference>
<dbReference type="GO" id="GO:0003677">
    <property type="term" value="F:DNA binding"/>
    <property type="evidence" value="ECO:0007669"/>
    <property type="project" value="UniProtKB-UniRule"/>
</dbReference>
<dbReference type="AlphaFoldDB" id="A0AA36DA05"/>
<dbReference type="Gene3D" id="1.10.10.60">
    <property type="entry name" value="Homeodomain-like"/>
    <property type="match status" value="1"/>
</dbReference>
<evidence type="ECO:0000313" key="10">
    <source>
        <dbReference type="Proteomes" id="UP001177023"/>
    </source>
</evidence>
<evidence type="ECO:0000256" key="6">
    <source>
        <dbReference type="RuleBase" id="RU000682"/>
    </source>
</evidence>
<dbReference type="FunFam" id="1.10.10.60:FF:000373">
    <property type="entry name" value="Blast:Brain-specific homeobox protein"/>
    <property type="match status" value="1"/>
</dbReference>
<dbReference type="GO" id="GO:0005634">
    <property type="term" value="C:nucleus"/>
    <property type="evidence" value="ECO:0007669"/>
    <property type="project" value="UniProtKB-SubCell"/>
</dbReference>
<evidence type="ECO:0000256" key="2">
    <source>
        <dbReference type="ARBA" id="ARBA00023125"/>
    </source>
</evidence>
<dbReference type="InterPro" id="IPR017970">
    <property type="entry name" value="Homeobox_CS"/>
</dbReference>
<evidence type="ECO:0000256" key="7">
    <source>
        <dbReference type="SAM" id="MobiDB-lite"/>
    </source>
</evidence>
<comment type="subcellular location">
    <subcellularLocation>
        <location evidence="1 5 6">Nucleus</location>
    </subcellularLocation>
</comment>
<feature type="region of interest" description="Disordered" evidence="7">
    <location>
        <begin position="44"/>
        <end position="67"/>
    </location>
</feature>
<evidence type="ECO:0000313" key="9">
    <source>
        <dbReference type="EMBL" id="CAJ0582489.1"/>
    </source>
</evidence>
<reference evidence="9" key="1">
    <citation type="submission" date="2023-06" db="EMBL/GenBank/DDBJ databases">
        <authorList>
            <person name="Delattre M."/>
        </authorList>
    </citation>
    <scope>NUCLEOTIDE SEQUENCE</scope>
    <source>
        <strain evidence="9">AF72</strain>
    </source>
</reference>
<accession>A0AA36DA05</accession>
<dbReference type="SMART" id="SM00389">
    <property type="entry name" value="HOX"/>
    <property type="match status" value="1"/>
</dbReference>
<sequence length="207" mass="23122">MSNAHPHPPPKFSIEDLLNSQNDALKSALQEQFRLCLNPIKTDEASGSDNSTVSPGSPKASPSPIMSTTLATPQLCGPSALLPPPGQELPFWLMSIDQSALLMAQRSVFPHLWANADALRLAAASKSYRRRKARTVFSDAQLQGLERRFATQRYLSTPERIDLANNLNLSETQVKTWFQNRRMKHKKVVRGKDGELREITEEDEVSE</sequence>
<evidence type="ECO:0000256" key="3">
    <source>
        <dbReference type="ARBA" id="ARBA00023155"/>
    </source>
</evidence>
<dbReference type="PROSITE" id="PS50071">
    <property type="entry name" value="HOMEOBOX_2"/>
    <property type="match status" value="1"/>
</dbReference>
<feature type="domain" description="Homeobox" evidence="8">
    <location>
        <begin position="128"/>
        <end position="188"/>
    </location>
</feature>
<evidence type="ECO:0000256" key="1">
    <source>
        <dbReference type="ARBA" id="ARBA00004123"/>
    </source>
</evidence>
<dbReference type="PROSITE" id="PS00027">
    <property type="entry name" value="HOMEOBOX_1"/>
    <property type="match status" value="1"/>
</dbReference>
<dbReference type="EMBL" id="CATQJA010002664">
    <property type="protein sequence ID" value="CAJ0582489.1"/>
    <property type="molecule type" value="Genomic_DNA"/>
</dbReference>
<keyword evidence="4 5" id="KW-0539">Nucleus</keyword>
<dbReference type="PANTHER" id="PTHR24333">
    <property type="entry name" value="HOMEO BOX HB9 LIKE A-RELATED"/>
    <property type="match status" value="1"/>
</dbReference>
<feature type="DNA-binding region" description="Homeobox" evidence="5">
    <location>
        <begin position="130"/>
        <end position="189"/>
    </location>
</feature>
<evidence type="ECO:0000259" key="8">
    <source>
        <dbReference type="PROSITE" id="PS50071"/>
    </source>
</evidence>
<dbReference type="InterPro" id="IPR009057">
    <property type="entry name" value="Homeodomain-like_sf"/>
</dbReference>
<keyword evidence="10" id="KW-1185">Reference proteome</keyword>
<dbReference type="SUPFAM" id="SSF46689">
    <property type="entry name" value="Homeodomain-like"/>
    <property type="match status" value="1"/>
</dbReference>
<dbReference type="CDD" id="cd00086">
    <property type="entry name" value="homeodomain"/>
    <property type="match status" value="1"/>
</dbReference>
<dbReference type="Proteomes" id="UP001177023">
    <property type="component" value="Unassembled WGS sequence"/>
</dbReference>
<name>A0AA36DA05_9BILA</name>
<keyword evidence="2 5" id="KW-0238">DNA-binding</keyword>
<dbReference type="InterPro" id="IPR001356">
    <property type="entry name" value="HD"/>
</dbReference>
<evidence type="ECO:0000256" key="5">
    <source>
        <dbReference type="PROSITE-ProRule" id="PRU00108"/>
    </source>
</evidence>
<dbReference type="GO" id="GO:0000981">
    <property type="term" value="F:DNA-binding transcription factor activity, RNA polymerase II-specific"/>
    <property type="evidence" value="ECO:0007669"/>
    <property type="project" value="InterPro"/>
</dbReference>
<keyword evidence="3 5" id="KW-0371">Homeobox</keyword>
<gene>
    <name evidence="9" type="ORF">MSPICULIGERA_LOCUS20619</name>
</gene>
<proteinExistence type="predicted"/>
<comment type="caution">
    <text evidence="9">The sequence shown here is derived from an EMBL/GenBank/DDBJ whole genome shotgun (WGS) entry which is preliminary data.</text>
</comment>
<feature type="non-terminal residue" evidence="9">
    <location>
        <position position="207"/>
    </location>
</feature>
<organism evidence="9 10">
    <name type="scientific">Mesorhabditis spiculigera</name>
    <dbReference type="NCBI Taxonomy" id="96644"/>
    <lineage>
        <taxon>Eukaryota</taxon>
        <taxon>Metazoa</taxon>
        <taxon>Ecdysozoa</taxon>
        <taxon>Nematoda</taxon>
        <taxon>Chromadorea</taxon>
        <taxon>Rhabditida</taxon>
        <taxon>Rhabditina</taxon>
        <taxon>Rhabditomorpha</taxon>
        <taxon>Rhabditoidea</taxon>
        <taxon>Rhabditidae</taxon>
        <taxon>Mesorhabditinae</taxon>
        <taxon>Mesorhabditis</taxon>
    </lineage>
</organism>
<dbReference type="InterPro" id="IPR050848">
    <property type="entry name" value="Homeobox_TF"/>
</dbReference>
<dbReference type="PRINTS" id="PR00024">
    <property type="entry name" value="HOMEOBOX"/>
</dbReference>